<dbReference type="Pfam" id="PF07177">
    <property type="entry name" value="Neuralized"/>
    <property type="match status" value="1"/>
</dbReference>
<dbReference type="InterPro" id="IPR001841">
    <property type="entry name" value="Znf_RING"/>
</dbReference>
<reference evidence="9" key="1">
    <citation type="submission" date="2022-10" db="EMBL/GenBank/DDBJ databases">
        <title>Genome assembly of Pristionchus species.</title>
        <authorList>
            <person name="Yoshida K."/>
            <person name="Sommer R.J."/>
        </authorList>
    </citation>
    <scope>NUCLEOTIDE SEQUENCE [LARGE SCALE GENOMIC DNA]</scope>
    <source>
        <strain evidence="9">RS5460</strain>
    </source>
</reference>
<feature type="domain" description="NHR" evidence="7">
    <location>
        <begin position="1"/>
        <end position="57"/>
    </location>
</feature>
<dbReference type="SUPFAM" id="SSF57850">
    <property type="entry name" value="RING/U-box"/>
    <property type="match status" value="1"/>
</dbReference>
<evidence type="ECO:0000256" key="1">
    <source>
        <dbReference type="ARBA" id="ARBA00022723"/>
    </source>
</evidence>
<evidence type="ECO:0000256" key="5">
    <source>
        <dbReference type="SAM" id="MobiDB-lite"/>
    </source>
</evidence>
<dbReference type="Pfam" id="PF13920">
    <property type="entry name" value="zf-C3HC4_3"/>
    <property type="match status" value="1"/>
</dbReference>
<dbReference type="GO" id="GO:0016567">
    <property type="term" value="P:protein ubiquitination"/>
    <property type="evidence" value="ECO:0007669"/>
    <property type="project" value="TreeGrafter"/>
</dbReference>
<dbReference type="AlphaFoldDB" id="A0AAN5D8Z9"/>
<evidence type="ECO:0000256" key="2">
    <source>
        <dbReference type="ARBA" id="ARBA00022771"/>
    </source>
</evidence>
<feature type="domain" description="RING-type" evidence="6">
    <location>
        <begin position="183"/>
        <end position="222"/>
    </location>
</feature>
<gene>
    <name evidence="8" type="ORF">PMAYCL1PPCAC_28928</name>
</gene>
<comment type="caution">
    <text evidence="8">The sequence shown here is derived from an EMBL/GenBank/DDBJ whole genome shotgun (WGS) entry which is preliminary data.</text>
</comment>
<dbReference type="PROSITE" id="PS51065">
    <property type="entry name" value="NHR"/>
    <property type="match status" value="1"/>
</dbReference>
<proteinExistence type="predicted"/>
<evidence type="ECO:0008006" key="10">
    <source>
        <dbReference type="Google" id="ProtNLM"/>
    </source>
</evidence>
<dbReference type="EMBL" id="BTRK01000006">
    <property type="protein sequence ID" value="GMR58733.1"/>
    <property type="molecule type" value="Genomic_DNA"/>
</dbReference>
<evidence type="ECO:0000259" key="6">
    <source>
        <dbReference type="PROSITE" id="PS50089"/>
    </source>
</evidence>
<feature type="compositionally biased region" description="Pro residues" evidence="5">
    <location>
        <begin position="150"/>
        <end position="171"/>
    </location>
</feature>
<evidence type="ECO:0000256" key="4">
    <source>
        <dbReference type="PROSITE-ProRule" id="PRU00175"/>
    </source>
</evidence>
<evidence type="ECO:0000259" key="7">
    <source>
        <dbReference type="PROSITE" id="PS51065"/>
    </source>
</evidence>
<keyword evidence="9" id="KW-1185">Reference proteome</keyword>
<dbReference type="InterPro" id="IPR013083">
    <property type="entry name" value="Znf_RING/FYVE/PHD"/>
</dbReference>
<keyword evidence="3" id="KW-0862">Zinc</keyword>
<dbReference type="GO" id="GO:0008270">
    <property type="term" value="F:zinc ion binding"/>
    <property type="evidence" value="ECO:0007669"/>
    <property type="project" value="UniProtKB-KW"/>
</dbReference>
<evidence type="ECO:0000313" key="9">
    <source>
        <dbReference type="Proteomes" id="UP001328107"/>
    </source>
</evidence>
<feature type="region of interest" description="Disordered" evidence="5">
    <location>
        <begin position="105"/>
        <end position="174"/>
    </location>
</feature>
<dbReference type="PANTHER" id="PTHR46858">
    <property type="entry name" value="OS05G0521000 PROTEIN"/>
    <property type="match status" value="1"/>
</dbReference>
<evidence type="ECO:0000256" key="3">
    <source>
        <dbReference type="ARBA" id="ARBA00022833"/>
    </source>
</evidence>
<organism evidence="8 9">
    <name type="scientific">Pristionchus mayeri</name>
    <dbReference type="NCBI Taxonomy" id="1317129"/>
    <lineage>
        <taxon>Eukaryota</taxon>
        <taxon>Metazoa</taxon>
        <taxon>Ecdysozoa</taxon>
        <taxon>Nematoda</taxon>
        <taxon>Chromadorea</taxon>
        <taxon>Rhabditida</taxon>
        <taxon>Rhabditina</taxon>
        <taxon>Diplogasteromorpha</taxon>
        <taxon>Diplogasteroidea</taxon>
        <taxon>Neodiplogasteridae</taxon>
        <taxon>Pristionchus</taxon>
    </lineage>
</organism>
<keyword evidence="1" id="KW-0479">Metal-binding</keyword>
<feature type="compositionally biased region" description="Polar residues" evidence="5">
    <location>
        <begin position="123"/>
        <end position="134"/>
    </location>
</feature>
<name>A0AAN5D8Z9_9BILA</name>
<dbReference type="PROSITE" id="PS50089">
    <property type="entry name" value="ZF_RING_2"/>
    <property type="match status" value="1"/>
</dbReference>
<protein>
    <recommendedName>
        <fullName evidence="10">Zinc finger protein</fullName>
    </recommendedName>
</protein>
<dbReference type="Gene3D" id="2.60.120.920">
    <property type="match status" value="1"/>
</dbReference>
<keyword evidence="2 4" id="KW-0863">Zinc-finger</keyword>
<sequence>MSEGNLVQFHVSDEGEIRSFVGKIGEIAVLRGIPSNCPLWVVLDLCGTTSKVEFISSRESPLAISMRLLQRNCGLALRGIMSRVNERNPHVEGFLSVFGGKSRSNTGNRESLTSVRTNEGRTAEQSPTLRNDTIQAAADAPSLYDSSVPTAPPESPPLPRRMASPLPPPPSRNSLVQENRSECYICFDAAINSVFIDCGHMCACIECAQKIKNETNKCPICRRVIKQACKTFKT</sequence>
<accession>A0AAN5D8Z9</accession>
<dbReference type="Proteomes" id="UP001328107">
    <property type="component" value="Unassembled WGS sequence"/>
</dbReference>
<dbReference type="PANTHER" id="PTHR46858:SF5">
    <property type="entry name" value="E3 UBIQUITIN-PROTEIN LIGASE APD1-RELATED"/>
    <property type="match status" value="1"/>
</dbReference>
<dbReference type="GO" id="GO:0061630">
    <property type="term" value="F:ubiquitin protein ligase activity"/>
    <property type="evidence" value="ECO:0007669"/>
    <property type="project" value="TreeGrafter"/>
</dbReference>
<evidence type="ECO:0000313" key="8">
    <source>
        <dbReference type="EMBL" id="GMR58733.1"/>
    </source>
</evidence>
<dbReference type="InterPro" id="IPR006573">
    <property type="entry name" value="NHR_dom"/>
</dbReference>
<dbReference type="Gene3D" id="3.30.40.10">
    <property type="entry name" value="Zinc/RING finger domain, C3HC4 (zinc finger)"/>
    <property type="match status" value="1"/>
</dbReference>
<feature type="compositionally biased region" description="Polar residues" evidence="5">
    <location>
        <begin position="105"/>
        <end position="117"/>
    </location>
</feature>
<dbReference type="InterPro" id="IPR043136">
    <property type="entry name" value="B30.2/SPRY_sf"/>
</dbReference>